<dbReference type="GO" id="GO:0030956">
    <property type="term" value="C:glutamyl-tRNA(Gln) amidotransferase complex"/>
    <property type="evidence" value="ECO:0007669"/>
    <property type="project" value="UniProtKB-UniRule"/>
</dbReference>
<reference evidence="6" key="2">
    <citation type="submission" date="2018-07" db="EMBL/GenBank/DDBJ databases">
        <authorList>
            <person name="Quirk P.G."/>
            <person name="Krulwich T.A."/>
        </authorList>
    </citation>
    <scope>NUCLEOTIDE SEQUENCE</scope>
</reference>
<dbReference type="GO" id="GO:0050567">
    <property type="term" value="F:glutaminyl-tRNA synthase (glutamine-hydrolyzing) activity"/>
    <property type="evidence" value="ECO:0007669"/>
    <property type="project" value="UniProtKB-UniRule"/>
</dbReference>
<dbReference type="GO" id="GO:0032543">
    <property type="term" value="P:mitochondrial translation"/>
    <property type="evidence" value="ECO:0007669"/>
    <property type="project" value="UniProtKB-UniRule"/>
</dbReference>
<feature type="region of interest" description="Disordered" evidence="4">
    <location>
        <begin position="153"/>
        <end position="175"/>
    </location>
</feature>
<dbReference type="GO" id="GO:0005739">
    <property type="term" value="C:mitochondrion"/>
    <property type="evidence" value="ECO:0007669"/>
    <property type="project" value="UniProtKB-SubCell"/>
</dbReference>
<comment type="catalytic activity">
    <reaction evidence="3">
        <text>L-glutamyl-tRNA(Gln) + L-glutamine + ATP + H2O = L-glutaminyl-tRNA(Gln) + L-glutamate + ADP + phosphate + H(+)</text>
        <dbReference type="Rhea" id="RHEA:17521"/>
        <dbReference type="Rhea" id="RHEA-COMP:9681"/>
        <dbReference type="Rhea" id="RHEA-COMP:9684"/>
        <dbReference type="ChEBI" id="CHEBI:15377"/>
        <dbReference type="ChEBI" id="CHEBI:15378"/>
        <dbReference type="ChEBI" id="CHEBI:29985"/>
        <dbReference type="ChEBI" id="CHEBI:30616"/>
        <dbReference type="ChEBI" id="CHEBI:43474"/>
        <dbReference type="ChEBI" id="CHEBI:58359"/>
        <dbReference type="ChEBI" id="CHEBI:78520"/>
        <dbReference type="ChEBI" id="CHEBI:78521"/>
        <dbReference type="ChEBI" id="CHEBI:456216"/>
    </reaction>
</comment>
<dbReference type="GO" id="GO:0006450">
    <property type="term" value="P:regulation of translational fidelity"/>
    <property type="evidence" value="ECO:0007669"/>
    <property type="project" value="InterPro"/>
</dbReference>
<gene>
    <name evidence="5" type="primary">CSON004744</name>
</gene>
<keyword evidence="1 3" id="KW-0547">Nucleotide-binding</keyword>
<dbReference type="GO" id="GO:0005524">
    <property type="term" value="F:ATP binding"/>
    <property type="evidence" value="ECO:0007669"/>
    <property type="project" value="UniProtKB-KW"/>
</dbReference>
<proteinExistence type="inferred from homology"/>
<keyword evidence="3" id="KW-0067">ATP-binding</keyword>
<dbReference type="HAMAP" id="MF_00122">
    <property type="entry name" value="GatC"/>
    <property type="match status" value="1"/>
</dbReference>
<dbReference type="Pfam" id="PF02686">
    <property type="entry name" value="GatC"/>
    <property type="match status" value="1"/>
</dbReference>
<dbReference type="PANTHER" id="PTHR15004">
    <property type="entry name" value="GLUTAMYL-TRNA(GLN) AMIDOTRANSFERASE SUBUNIT C, MITOCHONDRIAL"/>
    <property type="match status" value="1"/>
</dbReference>
<accession>A0A336KBP3</accession>
<comment type="similarity">
    <text evidence="3">Belongs to the GatC family.</text>
</comment>
<dbReference type="AlphaFoldDB" id="A0A336KBP3"/>
<protein>
    <recommendedName>
        <fullName evidence="3">Glutamyl-tRNA(Gln) amidotransferase subunit C, mitochondrial</fullName>
        <shortName evidence="3">Glu-AdT subunit C</shortName>
        <ecNumber evidence="3">6.3.5.-</ecNumber>
    </recommendedName>
</protein>
<reference evidence="5" key="1">
    <citation type="submission" date="2018-04" db="EMBL/GenBank/DDBJ databases">
        <authorList>
            <person name="Go L.Y."/>
            <person name="Mitchell J.A."/>
        </authorList>
    </citation>
    <scope>NUCLEOTIDE SEQUENCE</scope>
    <source>
        <tissue evidence="5">Whole organism</tissue>
    </source>
</reference>
<dbReference type="NCBIfam" id="TIGR00135">
    <property type="entry name" value="gatC"/>
    <property type="match status" value="1"/>
</dbReference>
<evidence type="ECO:0000313" key="6">
    <source>
        <dbReference type="EMBL" id="SSX21508.1"/>
    </source>
</evidence>
<keyword evidence="3" id="KW-0436">Ligase</keyword>
<evidence type="ECO:0000256" key="4">
    <source>
        <dbReference type="SAM" id="MobiDB-lite"/>
    </source>
</evidence>
<evidence type="ECO:0000256" key="1">
    <source>
        <dbReference type="ARBA" id="ARBA00022741"/>
    </source>
</evidence>
<comment type="subcellular location">
    <subcellularLocation>
        <location evidence="3">Mitochondrion</location>
    </subcellularLocation>
</comment>
<comment type="function">
    <text evidence="3">Allows the formation of correctly charged Gln-tRNA(Gln) through the transamidation of misacylated Glu-tRNA(Gln) in the mitochondria. The reaction takes place in the presence of glutamine and ATP through an activated gamma-phospho-Glu-tRNA(Gln).</text>
</comment>
<evidence type="ECO:0000256" key="3">
    <source>
        <dbReference type="HAMAP-Rule" id="MF_03149"/>
    </source>
</evidence>
<dbReference type="GO" id="GO:0070681">
    <property type="term" value="P:glutaminyl-tRNAGln biosynthesis via transamidation"/>
    <property type="evidence" value="ECO:0007669"/>
    <property type="project" value="UniProtKB-UniRule"/>
</dbReference>
<dbReference type="VEuPathDB" id="VectorBase:CSON004744"/>
<dbReference type="PANTHER" id="PTHR15004:SF0">
    <property type="entry name" value="GLUTAMYL-TRNA(GLN) AMIDOTRANSFERASE SUBUNIT C, MITOCHONDRIAL"/>
    <property type="match status" value="1"/>
</dbReference>
<comment type="subunit">
    <text evidence="3">Subunit of the heterotrimeric GatCAB amidotransferase (AdT) complex, composed of A, B and C subunits.</text>
</comment>
<name>A0A336KBP3_CULSO</name>
<organism evidence="5">
    <name type="scientific">Culicoides sonorensis</name>
    <name type="common">Biting midge</name>
    <dbReference type="NCBI Taxonomy" id="179676"/>
    <lineage>
        <taxon>Eukaryota</taxon>
        <taxon>Metazoa</taxon>
        <taxon>Ecdysozoa</taxon>
        <taxon>Arthropoda</taxon>
        <taxon>Hexapoda</taxon>
        <taxon>Insecta</taxon>
        <taxon>Pterygota</taxon>
        <taxon>Neoptera</taxon>
        <taxon>Endopterygota</taxon>
        <taxon>Diptera</taxon>
        <taxon>Nematocera</taxon>
        <taxon>Chironomoidea</taxon>
        <taxon>Ceratopogonidae</taxon>
        <taxon>Ceratopogoninae</taxon>
        <taxon>Culicoides</taxon>
        <taxon>Monoculicoides</taxon>
    </lineage>
</organism>
<evidence type="ECO:0000313" key="5">
    <source>
        <dbReference type="EMBL" id="SSX01128.1"/>
    </source>
</evidence>
<keyword evidence="2 3" id="KW-0496">Mitochondrion</keyword>
<dbReference type="EMBL" id="UFQT01000196">
    <property type="protein sequence ID" value="SSX21508.1"/>
    <property type="molecule type" value="Genomic_DNA"/>
</dbReference>
<dbReference type="EC" id="6.3.5.-" evidence="3"/>
<sequence length="175" mass="20438">MFRIVFPILNLNKRILNTKNLNFTSSFIRKCSDSKKEDRFNAVFDDIREHKVKTRAVEKIDKETLLLLERLSLVNIEDEEALKVLQDAIEFASQILDIDTEGVEPLYTVLENEKQRLREDIPFTHNTQQEILANAAETEEEYFVAPPGNIALEHDVFDEPEDPEEFDKKKTKKDN</sequence>
<dbReference type="EMBL" id="UFQS01000196">
    <property type="protein sequence ID" value="SSX01128.1"/>
    <property type="molecule type" value="Genomic_DNA"/>
</dbReference>
<evidence type="ECO:0000256" key="2">
    <source>
        <dbReference type="ARBA" id="ARBA00023128"/>
    </source>
</evidence>
<dbReference type="InterPro" id="IPR003837">
    <property type="entry name" value="GatC"/>
</dbReference>
<keyword evidence="3" id="KW-0648">Protein biosynthesis</keyword>
<dbReference type="InterPro" id="IPR036113">
    <property type="entry name" value="Asp/Glu-ADT_sf_sub_c"/>
</dbReference>
<dbReference type="SUPFAM" id="SSF141000">
    <property type="entry name" value="Glu-tRNAGln amidotransferase C subunit"/>
    <property type="match status" value="1"/>
</dbReference>